<evidence type="ECO:0008006" key="3">
    <source>
        <dbReference type="Google" id="ProtNLM"/>
    </source>
</evidence>
<proteinExistence type="predicted"/>
<protein>
    <recommendedName>
        <fullName evidence="3">Replication initiation protein</fullName>
    </recommendedName>
</protein>
<name>A0ABD7KH08_9ENTR</name>
<organism evidence="1 2">
    <name type="scientific">Enterobacter roggenkampii</name>
    <dbReference type="NCBI Taxonomy" id="1812935"/>
    <lineage>
        <taxon>Bacteria</taxon>
        <taxon>Pseudomonadati</taxon>
        <taxon>Pseudomonadota</taxon>
        <taxon>Gammaproteobacteria</taxon>
        <taxon>Enterobacterales</taxon>
        <taxon>Enterobacteriaceae</taxon>
        <taxon>Enterobacter</taxon>
        <taxon>Enterobacter cloacae complex</taxon>
    </lineage>
</organism>
<accession>A0ABD7KH08</accession>
<sequence>MLLNIKNIETRPSINAGKSYHKHKLKIRIDKATLVSSFSNKNEKIKIHSALRNCNKSQNNKYIITHTKLKEGHPYKKAINIFSREKTKSLLLHIDYSPVNKKTGNIRFDFRPQHLNDNEFKELLEWMQSQFGKAIIKTISRSWITQIDVALDIYDCNLKDYLWSLKNAGVSEYFHQKNGLPGLRLGSVRSKISILCYEKIYIRRRDFDSLKSEGKYVEVNNDYNPLLRIEARFKPKILLQDKKDKALLLKDISSMENPFLRLIIYNNMMQENLIKKNYLQCKLKTSDVNVIKKKMKKRLKLSRHSLAVIEQSKIDLIDRDKIWEKWELCIDRFKYFKVEY</sequence>
<gene>
    <name evidence="1" type="ORF">SAMEA2273136_01763</name>
</gene>
<dbReference type="Proteomes" id="UP000077278">
    <property type="component" value="Unassembled WGS sequence"/>
</dbReference>
<comment type="caution">
    <text evidence="1">The sequence shown here is derived from an EMBL/GenBank/DDBJ whole genome shotgun (WGS) entry which is preliminary data.</text>
</comment>
<reference evidence="1 2" key="1">
    <citation type="submission" date="2016-03" db="EMBL/GenBank/DDBJ databases">
        <authorList>
            <consortium name="Pathogen Informatics"/>
        </authorList>
    </citation>
    <scope>NUCLEOTIDE SEQUENCE [LARGE SCALE GENOMIC DNA]</scope>
    <source>
        <strain evidence="2">e264</strain>
    </source>
</reference>
<dbReference type="EMBL" id="FKDD01000006">
    <property type="protein sequence ID" value="SAC05442.1"/>
    <property type="molecule type" value="Genomic_DNA"/>
</dbReference>
<evidence type="ECO:0000313" key="2">
    <source>
        <dbReference type="Proteomes" id="UP000077278"/>
    </source>
</evidence>
<dbReference type="AlphaFoldDB" id="A0ABD7KH08"/>
<evidence type="ECO:0000313" key="1">
    <source>
        <dbReference type="EMBL" id="SAC05442.1"/>
    </source>
</evidence>